<keyword evidence="3" id="KW-1185">Reference proteome</keyword>
<name>A0A4C1WU95_EUMVA</name>
<dbReference type="Proteomes" id="UP000299102">
    <property type="component" value="Unassembled WGS sequence"/>
</dbReference>
<dbReference type="EMBL" id="BGZK01000633">
    <property type="protein sequence ID" value="GBP53779.1"/>
    <property type="molecule type" value="Genomic_DNA"/>
</dbReference>
<evidence type="ECO:0000256" key="1">
    <source>
        <dbReference type="SAM" id="MobiDB-lite"/>
    </source>
</evidence>
<evidence type="ECO:0000313" key="3">
    <source>
        <dbReference type="Proteomes" id="UP000299102"/>
    </source>
</evidence>
<accession>A0A4C1WU95</accession>
<comment type="caution">
    <text evidence="2">The sequence shown here is derived from an EMBL/GenBank/DDBJ whole genome shotgun (WGS) entry which is preliminary data.</text>
</comment>
<reference evidence="2 3" key="1">
    <citation type="journal article" date="2019" name="Commun. Biol.">
        <title>The bagworm genome reveals a unique fibroin gene that provides high tensile strength.</title>
        <authorList>
            <person name="Kono N."/>
            <person name="Nakamura H."/>
            <person name="Ohtoshi R."/>
            <person name="Tomita M."/>
            <person name="Numata K."/>
            <person name="Arakawa K."/>
        </authorList>
    </citation>
    <scope>NUCLEOTIDE SEQUENCE [LARGE SCALE GENOMIC DNA]</scope>
</reference>
<sequence length="89" mass="9678">MLVSMIEAVVEHSQQGGFMRDGKLTQLEPAGAGQHVHHAAVEEARRAPVRPEGQPRRQRQAGDARRQFTEIHVAGTCTRATADGAHTQS</sequence>
<dbReference type="AlphaFoldDB" id="A0A4C1WU95"/>
<proteinExistence type="predicted"/>
<feature type="region of interest" description="Disordered" evidence="1">
    <location>
        <begin position="45"/>
        <end position="67"/>
    </location>
</feature>
<protein>
    <submittedName>
        <fullName evidence="2">Uncharacterized protein</fullName>
    </submittedName>
</protein>
<evidence type="ECO:0000313" key="2">
    <source>
        <dbReference type="EMBL" id="GBP53779.1"/>
    </source>
</evidence>
<gene>
    <name evidence="2" type="ORF">EVAR_84263_1</name>
</gene>
<organism evidence="2 3">
    <name type="scientific">Eumeta variegata</name>
    <name type="common">Bagworm moth</name>
    <name type="synonym">Eumeta japonica</name>
    <dbReference type="NCBI Taxonomy" id="151549"/>
    <lineage>
        <taxon>Eukaryota</taxon>
        <taxon>Metazoa</taxon>
        <taxon>Ecdysozoa</taxon>
        <taxon>Arthropoda</taxon>
        <taxon>Hexapoda</taxon>
        <taxon>Insecta</taxon>
        <taxon>Pterygota</taxon>
        <taxon>Neoptera</taxon>
        <taxon>Endopterygota</taxon>
        <taxon>Lepidoptera</taxon>
        <taxon>Glossata</taxon>
        <taxon>Ditrysia</taxon>
        <taxon>Tineoidea</taxon>
        <taxon>Psychidae</taxon>
        <taxon>Oiketicinae</taxon>
        <taxon>Eumeta</taxon>
    </lineage>
</organism>